<evidence type="ECO:0000256" key="3">
    <source>
        <dbReference type="SAM" id="Phobius"/>
    </source>
</evidence>
<dbReference type="Gene3D" id="3.30.1330.60">
    <property type="entry name" value="OmpA-like domain"/>
    <property type="match status" value="1"/>
</dbReference>
<keyword evidence="2" id="KW-0175">Coiled coil</keyword>
<feature type="transmembrane region" description="Helical" evidence="3">
    <location>
        <begin position="26"/>
        <end position="48"/>
    </location>
</feature>
<comment type="caution">
    <text evidence="5">The sequence shown here is derived from an EMBL/GenBank/DDBJ whole genome shotgun (WGS) entry which is preliminary data.</text>
</comment>
<dbReference type="EMBL" id="DTQM01000199">
    <property type="protein sequence ID" value="HGC43613.1"/>
    <property type="molecule type" value="Genomic_DNA"/>
</dbReference>
<protein>
    <submittedName>
        <fullName evidence="5">Peptidoglycan -binding protein</fullName>
    </submittedName>
</protein>
<keyword evidence="1 3" id="KW-0472">Membrane</keyword>
<reference evidence="5" key="1">
    <citation type="journal article" date="2020" name="mSystems">
        <title>Genome- and Community-Level Interaction Insights into Carbon Utilization and Element Cycling Functions of Hydrothermarchaeota in Hydrothermal Sediment.</title>
        <authorList>
            <person name="Zhou Z."/>
            <person name="Liu Y."/>
            <person name="Xu W."/>
            <person name="Pan J."/>
            <person name="Luo Z.H."/>
            <person name="Li M."/>
        </authorList>
    </citation>
    <scope>NUCLEOTIDE SEQUENCE</scope>
    <source>
        <strain evidence="5">SpSt-997</strain>
    </source>
</reference>
<name>A0A8J4HC83_9PROT</name>
<evidence type="ECO:0000313" key="5">
    <source>
        <dbReference type="EMBL" id="HGC43613.1"/>
    </source>
</evidence>
<keyword evidence="3" id="KW-1133">Transmembrane helix</keyword>
<dbReference type="GO" id="GO:0016020">
    <property type="term" value="C:membrane"/>
    <property type="evidence" value="ECO:0007669"/>
    <property type="project" value="UniProtKB-UniRule"/>
</dbReference>
<dbReference type="InterPro" id="IPR036737">
    <property type="entry name" value="OmpA-like_sf"/>
</dbReference>
<keyword evidence="3" id="KW-0812">Transmembrane</keyword>
<evidence type="ECO:0000256" key="1">
    <source>
        <dbReference type="PROSITE-ProRule" id="PRU00473"/>
    </source>
</evidence>
<feature type="coiled-coil region" evidence="2">
    <location>
        <begin position="69"/>
        <end position="240"/>
    </location>
</feature>
<dbReference type="NCBIfam" id="NF006543">
    <property type="entry name" value="PRK09039.1-2"/>
    <property type="match status" value="1"/>
</dbReference>
<organism evidence="5">
    <name type="scientific">Acidicaldus sp</name>
    <dbReference type="NCBI Taxonomy" id="1872105"/>
    <lineage>
        <taxon>Bacteria</taxon>
        <taxon>Pseudomonadati</taxon>
        <taxon>Pseudomonadota</taxon>
        <taxon>Alphaproteobacteria</taxon>
        <taxon>Acetobacterales</taxon>
        <taxon>Acetobacteraceae</taxon>
        <taxon>Acidicaldus</taxon>
    </lineage>
</organism>
<evidence type="ECO:0000256" key="2">
    <source>
        <dbReference type="SAM" id="Coils"/>
    </source>
</evidence>
<dbReference type="CDD" id="cd07185">
    <property type="entry name" value="OmpA_C-like"/>
    <property type="match status" value="1"/>
</dbReference>
<dbReference type="SUPFAM" id="SSF103088">
    <property type="entry name" value="OmpA-like"/>
    <property type="match status" value="1"/>
</dbReference>
<dbReference type="PROSITE" id="PS51123">
    <property type="entry name" value="OMPA_2"/>
    <property type="match status" value="1"/>
</dbReference>
<dbReference type="InterPro" id="IPR050330">
    <property type="entry name" value="Bact_OuterMem_StrucFunc"/>
</dbReference>
<accession>A0A8J4HC83</accession>
<dbReference type="AlphaFoldDB" id="A0A8J4HC83"/>
<sequence length="403" mass="43765">MALSRRRSHQEGLNPWPGYVDALSTLLMTTIFVLLVFVLAQAFLSVALSNRSKALEQLNGKVSQLADMLALEQGKARDLESRLATLTANLQAANAARAELAQQLGARGEQLQASQSQIQALQAELARTVKADKETIDAKLADLAKLNEQVAALTALRDELEKKAQDAAARAMTEADRRAAVAAELAQEKTLADSARAEIALLNQQMAELRAQLQSLSGALAASEQEAKEKDVQIANLGQRLNAALAAKVEELQRYRSEFFGRLREVLANKPGIQIVGDRFVFQSEVLFPVGSADLTPSGQEEIRKLAATLKDIAREIPNDVNWILRVDGHADHQPLSGGGAFASNWELSAQRAINVVKLLVAEGIPPTHLAATGFADYQPLATGDTPEDYAKNRRIELRLTDR</sequence>
<evidence type="ECO:0000259" key="4">
    <source>
        <dbReference type="PROSITE" id="PS51123"/>
    </source>
</evidence>
<dbReference type="InterPro" id="IPR006665">
    <property type="entry name" value="OmpA-like"/>
</dbReference>
<dbReference type="Pfam" id="PF00691">
    <property type="entry name" value="OmpA"/>
    <property type="match status" value="1"/>
</dbReference>
<gene>
    <name evidence="5" type="ORF">ENY07_10400</name>
</gene>
<proteinExistence type="predicted"/>
<feature type="domain" description="OmpA-like" evidence="4">
    <location>
        <begin position="276"/>
        <end position="403"/>
    </location>
</feature>
<dbReference type="PANTHER" id="PTHR30329">
    <property type="entry name" value="STATOR ELEMENT OF FLAGELLAR MOTOR COMPLEX"/>
    <property type="match status" value="1"/>
</dbReference>
<dbReference type="PANTHER" id="PTHR30329:SF21">
    <property type="entry name" value="LIPOPROTEIN YIAD-RELATED"/>
    <property type="match status" value="1"/>
</dbReference>